<dbReference type="Gene3D" id="3.30.70.1520">
    <property type="entry name" value="Heterotetrameric sarcosine oxidase"/>
    <property type="match status" value="1"/>
</dbReference>
<accession>A0A1I5E9F0</accession>
<keyword evidence="4" id="KW-1185">Reference proteome</keyword>
<dbReference type="KEGG" id="ppan:ESD82_12070"/>
<dbReference type="Pfam" id="PF04268">
    <property type="entry name" value="SoxG"/>
    <property type="match status" value="1"/>
</dbReference>
<name>A0A1I5E9F0_PARPN</name>
<dbReference type="EMBL" id="CP044426">
    <property type="protein sequence ID" value="QFG36925.1"/>
    <property type="molecule type" value="Genomic_DNA"/>
</dbReference>
<evidence type="ECO:0000313" key="1">
    <source>
        <dbReference type="EMBL" id="QFG36925.1"/>
    </source>
</evidence>
<dbReference type="EMBL" id="CP058690">
    <property type="protein sequence ID" value="QLH14490.1"/>
    <property type="molecule type" value="Genomic_DNA"/>
</dbReference>
<dbReference type="RefSeq" id="WP_024842961.1">
    <property type="nucleotide sequence ID" value="NZ_CP038203.1"/>
</dbReference>
<dbReference type="InterPro" id="IPR007375">
    <property type="entry name" value="SoxG"/>
</dbReference>
<reference evidence="1 5" key="2">
    <citation type="submission" date="2019-01" db="EMBL/GenBank/DDBJ databases">
        <title>Complete Genome Sequence and Annotation of the Paracoccus pantotrophus type strain DSM 2944.</title>
        <authorList>
            <person name="Bockwoldt J.A."/>
            <person name="Zimmermann M."/>
            <person name="Tiso T."/>
            <person name="Blank L.M."/>
        </authorList>
    </citation>
    <scope>NUCLEOTIDE SEQUENCE [LARGE SCALE GENOMIC DNA]</scope>
    <source>
        <strain evidence="1 5">DSM 2944</strain>
    </source>
</reference>
<dbReference type="Proteomes" id="UP000273626">
    <property type="component" value="Unassembled WGS sequence"/>
</dbReference>
<sequence length="172" mass="17990">MAEALAKISQVQDWGMIQIRADLARAGEAIAAAAGVALPGQGRITTDGSRSLGWMSPDELLLVLPCAEAAEALAALQDALATEHALVLDVSDMRAVFRIQGARALDVLAKLCPADLAAMPEDGLRRTRAAQVACGIWREPGGYVLIGFRSVTDYLRGILTGAAAPGTQLSPR</sequence>
<reference evidence="3 4" key="1">
    <citation type="submission" date="2018-10" db="EMBL/GenBank/DDBJ databases">
        <title>Genomic Encyclopedia of Archaeal and Bacterial Type Strains, Phase II (KMG-II): from individual species to whole genera.</title>
        <authorList>
            <person name="Goeker M."/>
        </authorList>
    </citation>
    <scope>NUCLEOTIDE SEQUENCE [LARGE SCALE GENOMIC DNA]</scope>
    <source>
        <strain evidence="4">ATCC 35512 / DSM 2944 / CIP 106514 / LMD 82.5 / NBRC 102493 / NCCB 82005 / GB17</strain>
        <strain evidence="3">DSM 2944</strain>
    </source>
</reference>
<evidence type="ECO:0000313" key="2">
    <source>
        <dbReference type="EMBL" id="QLH14490.1"/>
    </source>
</evidence>
<dbReference type="SUPFAM" id="SSF103025">
    <property type="entry name" value="Folate-binding domain"/>
    <property type="match status" value="1"/>
</dbReference>
<dbReference type="Proteomes" id="UP000509322">
    <property type="component" value="Chromosome 2"/>
</dbReference>
<gene>
    <name evidence="3" type="ORF">BDE18_1996</name>
    <name evidence="1" type="ORF">ESD82_12070</name>
    <name evidence="2" type="ORF">HYQ43_09230</name>
</gene>
<evidence type="ECO:0000313" key="6">
    <source>
        <dbReference type="Proteomes" id="UP000509322"/>
    </source>
</evidence>
<organism evidence="2 6">
    <name type="scientific">Paracoccus pantotrophus</name>
    <name type="common">Thiosphaera pantotropha</name>
    <dbReference type="NCBI Taxonomy" id="82367"/>
    <lineage>
        <taxon>Bacteria</taxon>
        <taxon>Pseudomonadati</taxon>
        <taxon>Pseudomonadota</taxon>
        <taxon>Alphaproteobacteria</taxon>
        <taxon>Rhodobacterales</taxon>
        <taxon>Paracoccaceae</taxon>
        <taxon>Paracoccus</taxon>
    </lineage>
</organism>
<reference evidence="2 6" key="3">
    <citation type="submission" date="2020-07" db="EMBL/GenBank/DDBJ databases">
        <title>The complete genome of Paracoccus pantotrophus ACCC 10489.</title>
        <authorList>
            <person name="Si Y."/>
        </authorList>
    </citation>
    <scope>NUCLEOTIDE SEQUENCE [LARGE SCALE GENOMIC DNA]</scope>
    <source>
        <strain evidence="2 6">ACCC10489</strain>
    </source>
</reference>
<dbReference type="InterPro" id="IPR027266">
    <property type="entry name" value="TrmE/GcvT-like"/>
</dbReference>
<dbReference type="Gene3D" id="3.30.1360.120">
    <property type="entry name" value="Probable tRNA modification gtpase trme, domain 1"/>
    <property type="match status" value="1"/>
</dbReference>
<proteinExistence type="predicted"/>
<dbReference type="Proteomes" id="UP000326453">
    <property type="component" value="Chromosome 1"/>
</dbReference>
<evidence type="ECO:0000313" key="3">
    <source>
        <dbReference type="EMBL" id="RKS52665.1"/>
    </source>
</evidence>
<dbReference type="GeneID" id="51371310"/>
<dbReference type="EMBL" id="RBLI01000001">
    <property type="protein sequence ID" value="RKS52665.1"/>
    <property type="molecule type" value="Genomic_DNA"/>
</dbReference>
<protein>
    <submittedName>
        <fullName evidence="3">Heterotetrameric sarcosine oxidase gamma subunit</fullName>
    </submittedName>
    <submittedName>
        <fullName evidence="2">Sarcosine oxidase subunit gamma</fullName>
    </submittedName>
</protein>
<evidence type="ECO:0000313" key="4">
    <source>
        <dbReference type="Proteomes" id="UP000273626"/>
    </source>
</evidence>
<dbReference type="AlphaFoldDB" id="A0A1I5E9F0"/>
<dbReference type="OrthoDB" id="9814782at2"/>
<evidence type="ECO:0000313" key="5">
    <source>
        <dbReference type="Proteomes" id="UP000326453"/>
    </source>
</evidence>